<comment type="similarity">
    <text evidence="1">Belongs to the 4-hydroxybenzoyl-CoA thioesterase family.</text>
</comment>
<gene>
    <name evidence="3" type="ORF">SAMN04488001_0998</name>
</gene>
<dbReference type="InterPro" id="IPR029069">
    <property type="entry name" value="HotDog_dom_sf"/>
</dbReference>
<sequence>MKTIPYHTALDAGTLRALGIPEPWGFGVADRTRFAELDPLGHVNNTSYLGWFENFRIQYMKAYGIAYVGDDAAQLVLRQVQVDYLREMKLDEDYIVTGRASKLRTSSFKMDYAVWAGGSLRTTSHAIIVLLNSDGTKRPISPALRALLKEKDGAEDI</sequence>
<dbReference type="STRING" id="670155.SAMN04488001_0998"/>
<dbReference type="Proteomes" id="UP000199441">
    <property type="component" value="Unassembled WGS sequence"/>
</dbReference>
<evidence type="ECO:0000313" key="4">
    <source>
        <dbReference type="Proteomes" id="UP000199441"/>
    </source>
</evidence>
<dbReference type="PANTHER" id="PTHR31793:SF27">
    <property type="entry name" value="NOVEL THIOESTERASE SUPERFAMILY DOMAIN AND SAPOSIN A-TYPE DOMAIN CONTAINING PROTEIN (0610012H03RIK)"/>
    <property type="match status" value="1"/>
</dbReference>
<dbReference type="CDD" id="cd00586">
    <property type="entry name" value="4HBT"/>
    <property type="match status" value="1"/>
</dbReference>
<dbReference type="RefSeq" id="WP_089945196.1">
    <property type="nucleotide sequence ID" value="NZ_FNOI01000001.1"/>
</dbReference>
<dbReference type="Pfam" id="PF13279">
    <property type="entry name" value="4HBT_2"/>
    <property type="match status" value="1"/>
</dbReference>
<dbReference type="GO" id="GO:0047617">
    <property type="term" value="F:fatty acyl-CoA hydrolase activity"/>
    <property type="evidence" value="ECO:0007669"/>
    <property type="project" value="TreeGrafter"/>
</dbReference>
<dbReference type="EMBL" id="FNOI01000001">
    <property type="protein sequence ID" value="SDW36735.1"/>
    <property type="molecule type" value="Genomic_DNA"/>
</dbReference>
<dbReference type="SUPFAM" id="SSF54637">
    <property type="entry name" value="Thioesterase/thiol ester dehydrase-isomerase"/>
    <property type="match status" value="1"/>
</dbReference>
<evidence type="ECO:0000256" key="2">
    <source>
        <dbReference type="ARBA" id="ARBA00022801"/>
    </source>
</evidence>
<name>A0A1H2SZ43_9RHOB</name>
<dbReference type="AlphaFoldDB" id="A0A1H2SZ43"/>
<evidence type="ECO:0000313" key="3">
    <source>
        <dbReference type="EMBL" id="SDW36735.1"/>
    </source>
</evidence>
<proteinExistence type="inferred from homology"/>
<evidence type="ECO:0000256" key="1">
    <source>
        <dbReference type="ARBA" id="ARBA00005953"/>
    </source>
</evidence>
<dbReference type="InterPro" id="IPR050563">
    <property type="entry name" value="4-hydroxybenzoyl-CoA_TE"/>
</dbReference>
<reference evidence="4" key="1">
    <citation type="submission" date="2016-10" db="EMBL/GenBank/DDBJ databases">
        <authorList>
            <person name="Varghese N."/>
            <person name="Submissions S."/>
        </authorList>
    </citation>
    <scope>NUCLEOTIDE SEQUENCE [LARGE SCALE GENOMIC DNA]</scope>
    <source>
        <strain evidence="4">DSM 26922</strain>
    </source>
</reference>
<organism evidence="3 4">
    <name type="scientific">Litoreibacter albidus</name>
    <dbReference type="NCBI Taxonomy" id="670155"/>
    <lineage>
        <taxon>Bacteria</taxon>
        <taxon>Pseudomonadati</taxon>
        <taxon>Pseudomonadota</taxon>
        <taxon>Alphaproteobacteria</taxon>
        <taxon>Rhodobacterales</taxon>
        <taxon>Roseobacteraceae</taxon>
        <taxon>Litoreibacter</taxon>
    </lineage>
</organism>
<dbReference type="OrthoDB" id="9801517at2"/>
<protein>
    <submittedName>
        <fullName evidence="3">Acyl-CoA thioester hydrolase</fullName>
    </submittedName>
</protein>
<dbReference type="PANTHER" id="PTHR31793">
    <property type="entry name" value="4-HYDROXYBENZOYL-COA THIOESTERASE FAMILY MEMBER"/>
    <property type="match status" value="1"/>
</dbReference>
<keyword evidence="4" id="KW-1185">Reference proteome</keyword>
<accession>A0A1H2SZ43</accession>
<keyword evidence="2 3" id="KW-0378">Hydrolase</keyword>
<dbReference type="Gene3D" id="3.10.129.10">
    <property type="entry name" value="Hotdog Thioesterase"/>
    <property type="match status" value="1"/>
</dbReference>